<dbReference type="PROSITE" id="PS50956">
    <property type="entry name" value="HTH_ASNC_2"/>
    <property type="match status" value="1"/>
</dbReference>
<keyword evidence="1" id="KW-0805">Transcription regulation</keyword>
<dbReference type="InterPro" id="IPR000485">
    <property type="entry name" value="AsnC-type_HTH_dom"/>
</dbReference>
<dbReference type="InterPro" id="IPR011991">
    <property type="entry name" value="ArsR-like_HTH"/>
</dbReference>
<evidence type="ECO:0000259" key="4">
    <source>
        <dbReference type="PROSITE" id="PS50956"/>
    </source>
</evidence>
<keyword evidence="2" id="KW-0238">DNA-binding</keyword>
<dbReference type="InterPro" id="IPR019887">
    <property type="entry name" value="Tscrpt_reg_AsnC/Lrp_C"/>
</dbReference>
<proteinExistence type="predicted"/>
<dbReference type="InterPro" id="IPR036390">
    <property type="entry name" value="WH_DNA-bd_sf"/>
</dbReference>
<protein>
    <submittedName>
        <fullName evidence="5">Transcriptional regulator, AsnC family</fullName>
    </submittedName>
</protein>
<keyword evidence="6" id="KW-1185">Reference proteome</keyword>
<dbReference type="InterPro" id="IPR019888">
    <property type="entry name" value="Tscrpt_reg_AsnC-like"/>
</dbReference>
<organism evidence="5 6">
    <name type="scientific">Dickeya zeae (strain Ech586)</name>
    <name type="common">Dickeya dadantii (strain Ech586)</name>
    <dbReference type="NCBI Taxonomy" id="590409"/>
    <lineage>
        <taxon>Bacteria</taxon>
        <taxon>Pseudomonadati</taxon>
        <taxon>Pseudomonadota</taxon>
        <taxon>Gammaproteobacteria</taxon>
        <taxon>Enterobacterales</taxon>
        <taxon>Pectobacteriaceae</taxon>
        <taxon>Dickeya</taxon>
        <taxon>Dickeya parazeae</taxon>
    </lineage>
</organism>
<evidence type="ECO:0000256" key="3">
    <source>
        <dbReference type="ARBA" id="ARBA00023163"/>
    </source>
</evidence>
<dbReference type="GO" id="GO:0005829">
    <property type="term" value="C:cytosol"/>
    <property type="evidence" value="ECO:0007669"/>
    <property type="project" value="TreeGrafter"/>
</dbReference>
<evidence type="ECO:0000313" key="5">
    <source>
        <dbReference type="EMBL" id="ACZ76307.1"/>
    </source>
</evidence>
<dbReference type="Gene3D" id="3.30.70.920">
    <property type="match status" value="1"/>
</dbReference>
<dbReference type="PROSITE" id="PS00519">
    <property type="entry name" value="HTH_ASNC_1"/>
    <property type="match status" value="1"/>
</dbReference>
<sequence length="165" mass="18306">MHMVVFMPKIALDSFDRKILSSLQTDGRLTNVELADRIGLSPSPCLRRVRNLEKEGVITGYTANLDRELLGLGVTVMVGLKVEKHNLEQAKRLREALALLPEVISAYLISGDADFLLHVVVPDLKAYEFFHTTVLLQLPGVRDIRSTFAIQVIKEPAPLPLGHIG</sequence>
<feature type="domain" description="HTH asnC-type" evidence="4">
    <location>
        <begin position="12"/>
        <end position="73"/>
    </location>
</feature>
<dbReference type="AlphaFoldDB" id="D2BWD7"/>
<dbReference type="SUPFAM" id="SSF46785">
    <property type="entry name" value="Winged helix' DNA-binding domain"/>
    <property type="match status" value="1"/>
</dbReference>
<dbReference type="InterPro" id="IPR019885">
    <property type="entry name" value="Tscrpt_reg_HTH_AsnC-type_CS"/>
</dbReference>
<dbReference type="Gene3D" id="1.10.10.10">
    <property type="entry name" value="Winged helix-like DNA-binding domain superfamily/Winged helix DNA-binding domain"/>
    <property type="match status" value="1"/>
</dbReference>
<dbReference type="PANTHER" id="PTHR30154">
    <property type="entry name" value="LEUCINE-RESPONSIVE REGULATORY PROTEIN"/>
    <property type="match status" value="1"/>
</dbReference>
<evidence type="ECO:0000256" key="2">
    <source>
        <dbReference type="ARBA" id="ARBA00023125"/>
    </source>
</evidence>
<dbReference type="CDD" id="cd00090">
    <property type="entry name" value="HTH_ARSR"/>
    <property type="match status" value="1"/>
</dbReference>
<keyword evidence="3" id="KW-0804">Transcription</keyword>
<accession>D2BWD7</accession>
<dbReference type="GO" id="GO:0043200">
    <property type="term" value="P:response to amino acid"/>
    <property type="evidence" value="ECO:0007669"/>
    <property type="project" value="TreeGrafter"/>
</dbReference>
<dbReference type="KEGG" id="ddc:Dd586_1435"/>
<dbReference type="EMBL" id="CP001836">
    <property type="protein sequence ID" value="ACZ76307.1"/>
    <property type="molecule type" value="Genomic_DNA"/>
</dbReference>
<dbReference type="GO" id="GO:0043565">
    <property type="term" value="F:sequence-specific DNA binding"/>
    <property type="evidence" value="ECO:0007669"/>
    <property type="project" value="InterPro"/>
</dbReference>
<dbReference type="PANTHER" id="PTHR30154:SF34">
    <property type="entry name" value="TRANSCRIPTIONAL REGULATOR AZLB"/>
    <property type="match status" value="1"/>
</dbReference>
<dbReference type="PRINTS" id="PR00033">
    <property type="entry name" value="HTHASNC"/>
</dbReference>
<dbReference type="Pfam" id="PF13412">
    <property type="entry name" value="HTH_24"/>
    <property type="match status" value="1"/>
</dbReference>
<evidence type="ECO:0000313" key="6">
    <source>
        <dbReference type="Proteomes" id="UP000001446"/>
    </source>
</evidence>
<dbReference type="GO" id="GO:0006355">
    <property type="term" value="P:regulation of DNA-templated transcription"/>
    <property type="evidence" value="ECO:0007669"/>
    <property type="project" value="UniProtKB-ARBA"/>
</dbReference>
<dbReference type="SUPFAM" id="SSF54909">
    <property type="entry name" value="Dimeric alpha+beta barrel"/>
    <property type="match status" value="1"/>
</dbReference>
<dbReference type="HOGENOM" id="CLU_091233_0_3_6"/>
<gene>
    <name evidence="5" type="ordered locus">Dd586_1435</name>
</gene>
<dbReference type="Pfam" id="PF01037">
    <property type="entry name" value="AsnC_trans_reg"/>
    <property type="match status" value="1"/>
</dbReference>
<evidence type="ECO:0000256" key="1">
    <source>
        <dbReference type="ARBA" id="ARBA00023015"/>
    </source>
</evidence>
<name>D2BWD7_DICZ5</name>
<dbReference type="InterPro" id="IPR011008">
    <property type="entry name" value="Dimeric_a/b-barrel"/>
</dbReference>
<dbReference type="InterPro" id="IPR036388">
    <property type="entry name" value="WH-like_DNA-bd_sf"/>
</dbReference>
<dbReference type="STRING" id="590409.Dd586_1435"/>
<dbReference type="FunFam" id="1.10.10.10:FF:000186">
    <property type="entry name" value="AsnC family transcriptional regulator"/>
    <property type="match status" value="1"/>
</dbReference>
<dbReference type="eggNOG" id="COG1522">
    <property type="taxonomic scope" value="Bacteria"/>
</dbReference>
<dbReference type="SMART" id="SM00344">
    <property type="entry name" value="HTH_ASNC"/>
    <property type="match status" value="1"/>
</dbReference>
<reference evidence="5" key="1">
    <citation type="submission" date="2009-12" db="EMBL/GenBank/DDBJ databases">
        <title>Complete sequence of Dickeya dadantii Ech586.</title>
        <authorList>
            <consortium name="US DOE Joint Genome Institute"/>
            <person name="Lucas S."/>
            <person name="Copeland A."/>
            <person name="Lapidus A."/>
            <person name="Glavina del Rio T."/>
            <person name="Tice H."/>
            <person name="Bruce D."/>
            <person name="Goodwin L."/>
            <person name="Pitluck S."/>
            <person name="Munk A.C."/>
            <person name="Brettin T."/>
            <person name="Detter J.C."/>
            <person name="Han C."/>
            <person name="Tapia R."/>
            <person name="Larimer F."/>
            <person name="Land M."/>
            <person name="Hauser L."/>
            <person name="Kyrpides N."/>
            <person name="Mikhailova N."/>
            <person name="Balakrishnan V."/>
            <person name="Glasner J."/>
            <person name="Perna N.T."/>
        </authorList>
    </citation>
    <scope>NUCLEOTIDE SEQUENCE [LARGE SCALE GENOMIC DNA]</scope>
    <source>
        <strain evidence="5">Ech586</strain>
    </source>
</reference>
<dbReference type="Proteomes" id="UP000001446">
    <property type="component" value="Chromosome"/>
</dbReference>